<evidence type="ECO:0000313" key="2">
    <source>
        <dbReference type="Proteomes" id="UP001163266"/>
    </source>
</evidence>
<gene>
    <name evidence="1" type="ORF">OMP39_09890</name>
</gene>
<evidence type="ECO:0000313" key="1">
    <source>
        <dbReference type="EMBL" id="UZD53990.1"/>
    </source>
</evidence>
<keyword evidence="2" id="KW-1185">Reference proteome</keyword>
<dbReference type="RefSeq" id="WP_264891559.1">
    <property type="nucleotide sequence ID" value="NZ_CP110257.1"/>
</dbReference>
<accession>A0ABY6MQJ4</accession>
<reference evidence="1" key="1">
    <citation type="submission" date="2022-10" db="EMBL/GenBank/DDBJ databases">
        <title>Complete genome sequence of Schlegelella aquatica LMG 23380.</title>
        <authorList>
            <person name="Musilova J."/>
            <person name="Kourilova X."/>
            <person name="Bezdicek M."/>
            <person name="Hermankova K."/>
            <person name="Obruca S."/>
            <person name="Sedlar K."/>
        </authorList>
    </citation>
    <scope>NUCLEOTIDE SEQUENCE</scope>
    <source>
        <strain evidence="1">LMG 23380</strain>
    </source>
</reference>
<name>A0ABY6MQJ4_9BURK</name>
<proteinExistence type="predicted"/>
<organism evidence="1 2">
    <name type="scientific">Caldimonas aquatica</name>
    <dbReference type="NCBI Taxonomy" id="376175"/>
    <lineage>
        <taxon>Bacteria</taxon>
        <taxon>Pseudomonadati</taxon>
        <taxon>Pseudomonadota</taxon>
        <taxon>Betaproteobacteria</taxon>
        <taxon>Burkholderiales</taxon>
        <taxon>Sphaerotilaceae</taxon>
        <taxon>Caldimonas</taxon>
    </lineage>
</organism>
<dbReference type="Proteomes" id="UP001163266">
    <property type="component" value="Chromosome"/>
</dbReference>
<dbReference type="EMBL" id="CP110257">
    <property type="protein sequence ID" value="UZD53990.1"/>
    <property type="molecule type" value="Genomic_DNA"/>
</dbReference>
<sequence length="96" mass="11201">MKEYKLSGWPELPASYQRTAYQRMLHQMSQGFVPFSQLVRNSGLSRELVRQFLAELDHRGVLQERLSDAQAPTLLRSAFAWPWLRRALGTPDIRRS</sequence>
<protein>
    <submittedName>
        <fullName evidence="1">Uncharacterized protein</fullName>
    </submittedName>
</protein>